<keyword evidence="4" id="KW-0862">Zinc</keyword>
<evidence type="ECO:0000313" key="7">
    <source>
        <dbReference type="EMBL" id="KAK7082938.1"/>
    </source>
</evidence>
<evidence type="ECO:0000256" key="4">
    <source>
        <dbReference type="ARBA" id="ARBA00022833"/>
    </source>
</evidence>
<evidence type="ECO:0000313" key="8">
    <source>
        <dbReference type="Proteomes" id="UP001381693"/>
    </source>
</evidence>
<organism evidence="7 8">
    <name type="scientific">Halocaridina rubra</name>
    <name type="common">Hawaiian red shrimp</name>
    <dbReference type="NCBI Taxonomy" id="373956"/>
    <lineage>
        <taxon>Eukaryota</taxon>
        <taxon>Metazoa</taxon>
        <taxon>Ecdysozoa</taxon>
        <taxon>Arthropoda</taxon>
        <taxon>Crustacea</taxon>
        <taxon>Multicrustacea</taxon>
        <taxon>Malacostraca</taxon>
        <taxon>Eumalacostraca</taxon>
        <taxon>Eucarida</taxon>
        <taxon>Decapoda</taxon>
        <taxon>Pleocyemata</taxon>
        <taxon>Caridea</taxon>
        <taxon>Atyoidea</taxon>
        <taxon>Atyidae</taxon>
        <taxon>Halocaridina</taxon>
    </lineage>
</organism>
<keyword evidence="8" id="KW-1185">Reference proteome</keyword>
<reference evidence="7 8" key="1">
    <citation type="submission" date="2023-11" db="EMBL/GenBank/DDBJ databases">
        <title>Halocaridina rubra genome assembly.</title>
        <authorList>
            <person name="Smith C."/>
        </authorList>
    </citation>
    <scope>NUCLEOTIDE SEQUENCE [LARGE SCALE GENOMIC DNA]</scope>
    <source>
        <strain evidence="7">EP-1</strain>
        <tissue evidence="7">Whole</tissue>
    </source>
</reference>
<feature type="domain" description="C2H2-type" evidence="6">
    <location>
        <begin position="288"/>
        <end position="316"/>
    </location>
</feature>
<evidence type="ECO:0000256" key="3">
    <source>
        <dbReference type="ARBA" id="ARBA00022771"/>
    </source>
</evidence>
<dbReference type="PANTHER" id="PTHR24379">
    <property type="entry name" value="KRAB AND ZINC FINGER DOMAIN-CONTAINING"/>
    <property type="match status" value="1"/>
</dbReference>
<keyword evidence="3 5" id="KW-0863">Zinc-finger</keyword>
<dbReference type="PANTHER" id="PTHR24379:SF121">
    <property type="entry name" value="C2H2-TYPE DOMAIN-CONTAINING PROTEIN"/>
    <property type="match status" value="1"/>
</dbReference>
<dbReference type="AlphaFoldDB" id="A0AAN8XJQ9"/>
<proteinExistence type="predicted"/>
<evidence type="ECO:0000256" key="2">
    <source>
        <dbReference type="ARBA" id="ARBA00022737"/>
    </source>
</evidence>
<dbReference type="SMART" id="SM00355">
    <property type="entry name" value="ZnF_C2H2"/>
    <property type="match status" value="8"/>
</dbReference>
<dbReference type="Gene3D" id="3.30.160.60">
    <property type="entry name" value="Classic Zinc Finger"/>
    <property type="match status" value="2"/>
</dbReference>
<dbReference type="PROSITE" id="PS50157">
    <property type="entry name" value="ZINC_FINGER_C2H2_2"/>
    <property type="match status" value="2"/>
</dbReference>
<dbReference type="Pfam" id="PF00096">
    <property type="entry name" value="zf-C2H2"/>
    <property type="match status" value="3"/>
</dbReference>
<dbReference type="SUPFAM" id="SSF57667">
    <property type="entry name" value="beta-beta-alpha zinc fingers"/>
    <property type="match status" value="2"/>
</dbReference>
<evidence type="ECO:0000256" key="5">
    <source>
        <dbReference type="PROSITE-ProRule" id="PRU00042"/>
    </source>
</evidence>
<dbReference type="PROSITE" id="PS00028">
    <property type="entry name" value="ZINC_FINGER_C2H2_1"/>
    <property type="match status" value="4"/>
</dbReference>
<keyword evidence="2" id="KW-0677">Repeat</keyword>
<dbReference type="GO" id="GO:0008270">
    <property type="term" value="F:zinc ion binding"/>
    <property type="evidence" value="ECO:0007669"/>
    <property type="project" value="UniProtKB-KW"/>
</dbReference>
<sequence>MLQEQRCPGEKNGLCCPYCKFTAPCAEVLHAHKYTSHRDMDCPYCGKLLATWWAYERHLVRFHSQDIPEEWNHETVATKPSLKLYKILKKRKYVRRKKIQECEVCHEVFKSRPALTYHIAVKHSKTMYICDQCPAVFYHPMLLKSHNIRHGERTVMCHRCGRKFFTQTQLNSHELGNYVLGDSLNRLLKATEVIHKLGVQFLPYPFQVRLVNFLPRIGKIFHSLKNINLFHRRARSYTCRICRLQFSTQRALQHHLKTQAHEKFICQECGTSFDNKHEYASHILKYGLQCILCKQSFASSTAVYQHYRDEHDKSKLDIVEESLKCAANIQNYCIPLPKGTHGSVTIMHNITSQTSGLTVPFKQHVASQNTDFNEFIKQNTESVLEGKDDGSVKTVDLDSEYVTVEKQDSNCADLENDEVVIIVSPGCKSNEVLRYSPKTLRKKQ</sequence>
<comment type="caution">
    <text evidence="7">The sequence shown here is derived from an EMBL/GenBank/DDBJ whole genome shotgun (WGS) entry which is preliminary data.</text>
</comment>
<keyword evidence="1" id="KW-0479">Metal-binding</keyword>
<dbReference type="Proteomes" id="UP001381693">
    <property type="component" value="Unassembled WGS sequence"/>
</dbReference>
<dbReference type="InterPro" id="IPR036236">
    <property type="entry name" value="Znf_C2H2_sf"/>
</dbReference>
<name>A0AAN8XJQ9_HALRR</name>
<protein>
    <recommendedName>
        <fullName evidence="6">C2H2-type domain-containing protein</fullName>
    </recommendedName>
</protein>
<dbReference type="EMBL" id="JAXCGZ010003844">
    <property type="protein sequence ID" value="KAK7082938.1"/>
    <property type="molecule type" value="Genomic_DNA"/>
</dbReference>
<accession>A0AAN8XJQ9</accession>
<gene>
    <name evidence="7" type="ORF">SK128_021941</name>
</gene>
<evidence type="ECO:0000259" key="6">
    <source>
        <dbReference type="PROSITE" id="PS50157"/>
    </source>
</evidence>
<evidence type="ECO:0000256" key="1">
    <source>
        <dbReference type="ARBA" id="ARBA00022723"/>
    </source>
</evidence>
<feature type="domain" description="C2H2-type" evidence="6">
    <location>
        <begin position="237"/>
        <end position="264"/>
    </location>
</feature>
<dbReference type="InterPro" id="IPR013087">
    <property type="entry name" value="Znf_C2H2_type"/>
</dbReference>